<gene>
    <name evidence="3" type="ORF">EGYM00392_LOCUS29130</name>
</gene>
<sequence>MNDESLIQDLLAEIQAEEASIRWQIEDECGEAYRVEMALNYWTAIVIIKEEESRQTIEAARLNRLFMIWSGYLNSWEKVGTQELHEAEMFDRSVCESQEDESRMQLEILFMESLAGGLGHMDAEFMRAAAAEHEYLFENAIKGAIVLNHERERSAGFLFAYARRLGVMTEEIAAWETLWAKLDSCLEDCNRRVRRRQSVHSNSTAHAESLQRSKIEAEELKCRHELDNVFEELLMMYFAQQSSLEFIREQSVQMTMDREVMGYHVAQEEEQGRVFLQCWSQYLGLIGAEVAGWTSLQSVCSSAIAASQRSADLGRKEKMLRTKLEADAMSFYSQRRPQFRRQALQIEERNARLQVQNQLASEQREVDKRAYEAQAVATILELAEQESLARGQLQRLLVEETEVMARQPFAGEEATERAGLCLQEHCQAEPLWRNLVLEEEDDIRINVLHEAQESLKEHLEELVQHQAMLQRIAKQRRRSMAVHEERLREEQRRVEEARAQLLVEQDLSLATLQYEEGCQAGLLLISLLEGEQWCVLRAQYEPGHQCIVDCLERMQSCCAKEQGRRQDLDDDEGRARQDLVAQILNTLNEQRQRAEAEAEAEKQRAEAEKQRTDAAAQAQQLAALARQLETEEQASRRPIYHEASIVGLSIQGLVSKVSQMCCWAGLIGVLRQEASGRGPFLNTEAREWALLLANWGIETMECEEEDLRYTIQQDEGEERQALKKEEAIFHANVLEVLQRRLQMEAERDAARMDELTSQEVMLRKMLEKEEAANRRELRRNEGSERSVRQKEDTILRLQKKNRLPDVAPATRLSPSEEFDGFVPSIQRGCQDESFLWLETEGSSSASFSEATDPIFSPVMHQGFDAPTRRGSVDRMREAITRMSLPSISLQSYSFGTDRPDDSLERAQSHPGRRTREYEPGLDEGDKGQRRSSKTKQKPVVKDGKMAVPTDDPDLSDHSSQLRPLKLEKRRRRSSANVNLDRRESAEDSDVSEGKDIRKKEKKSHRRRSSTRGVGSGDLDLGSSREMDTDGTPDEARRKPKAGRRRSEAMEALNTLDHTPIPPPPDPAGNAHAVPGRRSRIRGNDVNVDHLLPSNPEPWEGGVVPAPHPPEAPHPAYARTQLGARG</sequence>
<keyword evidence="1" id="KW-0175">Coiled coil</keyword>
<evidence type="ECO:0000313" key="3">
    <source>
        <dbReference type="EMBL" id="CAD9018020.1"/>
    </source>
</evidence>
<name>A0A7S1IP85_9EUGL</name>
<protein>
    <submittedName>
        <fullName evidence="3">Uncharacterized protein</fullName>
    </submittedName>
</protein>
<accession>A0A7S1IP85</accession>
<dbReference type="AlphaFoldDB" id="A0A7S1IP85"/>
<feature type="compositionally biased region" description="Basic and acidic residues" evidence="2">
    <location>
        <begin position="897"/>
        <end position="928"/>
    </location>
</feature>
<feature type="coiled-coil region" evidence="1">
    <location>
        <begin position="448"/>
        <end position="507"/>
    </location>
</feature>
<feature type="compositionally biased region" description="Basic and acidic residues" evidence="2">
    <location>
        <begin position="979"/>
        <end position="998"/>
    </location>
</feature>
<feature type="region of interest" description="Disordered" evidence="2">
    <location>
        <begin position="772"/>
        <end position="793"/>
    </location>
</feature>
<evidence type="ECO:0000256" key="1">
    <source>
        <dbReference type="SAM" id="Coils"/>
    </source>
</evidence>
<dbReference type="EMBL" id="HBGA01078002">
    <property type="protein sequence ID" value="CAD9018020.1"/>
    <property type="molecule type" value="Transcribed_RNA"/>
</dbReference>
<feature type="region of interest" description="Disordered" evidence="2">
    <location>
        <begin position="890"/>
        <end position="1125"/>
    </location>
</feature>
<proteinExistence type="predicted"/>
<feature type="compositionally biased region" description="Low complexity" evidence="2">
    <location>
        <begin position="1010"/>
        <end position="1021"/>
    </location>
</feature>
<evidence type="ECO:0000256" key="2">
    <source>
        <dbReference type="SAM" id="MobiDB-lite"/>
    </source>
</evidence>
<organism evidence="3">
    <name type="scientific">Eutreptiella gymnastica</name>
    <dbReference type="NCBI Taxonomy" id="73025"/>
    <lineage>
        <taxon>Eukaryota</taxon>
        <taxon>Discoba</taxon>
        <taxon>Euglenozoa</taxon>
        <taxon>Euglenida</taxon>
        <taxon>Spirocuta</taxon>
        <taxon>Euglenophyceae</taxon>
        <taxon>Eutreptiales</taxon>
        <taxon>Eutreptiaceae</taxon>
        <taxon>Eutreptiella</taxon>
    </lineage>
</organism>
<feature type="compositionally biased region" description="Basic residues" evidence="2">
    <location>
        <begin position="999"/>
        <end position="1009"/>
    </location>
</feature>
<feature type="coiled-coil region" evidence="1">
    <location>
        <begin position="584"/>
        <end position="634"/>
    </location>
</feature>
<reference evidence="3" key="1">
    <citation type="submission" date="2021-01" db="EMBL/GenBank/DDBJ databases">
        <authorList>
            <person name="Corre E."/>
            <person name="Pelletier E."/>
            <person name="Niang G."/>
            <person name="Scheremetjew M."/>
            <person name="Finn R."/>
            <person name="Kale V."/>
            <person name="Holt S."/>
            <person name="Cochrane G."/>
            <person name="Meng A."/>
            <person name="Brown T."/>
            <person name="Cohen L."/>
        </authorList>
    </citation>
    <scope>NUCLEOTIDE SEQUENCE</scope>
    <source>
        <strain evidence="3">NIES-381</strain>
    </source>
</reference>
<feature type="compositionally biased region" description="Basic residues" evidence="2">
    <location>
        <begin position="929"/>
        <end position="938"/>
    </location>
</feature>